<dbReference type="Proteomes" id="UP000789525">
    <property type="component" value="Unassembled WGS sequence"/>
</dbReference>
<sequence>SQKLDGLDNNDGILLIATTNHLERLDNSVANRPSRFDRKYLFDDPDEVERRLYCQYWQNKLKNNHKIPFPDSLVDEVAEQSDTLSFAYIKEAFVSTLVLMAGDPELDFAATLKAQVKELKDQVRDHPPSVAVKDMSVPPADIGGPSEMTSTRELLQKLMGGDVPRGMSSKSILPSANIGLRRWI</sequence>
<keyword evidence="2" id="KW-1185">Reference proteome</keyword>
<organism evidence="1 2">
    <name type="scientific">Acaulospora colombiana</name>
    <dbReference type="NCBI Taxonomy" id="27376"/>
    <lineage>
        <taxon>Eukaryota</taxon>
        <taxon>Fungi</taxon>
        <taxon>Fungi incertae sedis</taxon>
        <taxon>Mucoromycota</taxon>
        <taxon>Glomeromycotina</taxon>
        <taxon>Glomeromycetes</taxon>
        <taxon>Diversisporales</taxon>
        <taxon>Acaulosporaceae</taxon>
        <taxon>Acaulospora</taxon>
    </lineage>
</organism>
<comment type="caution">
    <text evidence="1">The sequence shown here is derived from an EMBL/GenBank/DDBJ whole genome shotgun (WGS) entry which is preliminary data.</text>
</comment>
<name>A0ACA9N4K2_9GLOM</name>
<gene>
    <name evidence="1" type="ORF">ACOLOM_LOCUS7536</name>
</gene>
<evidence type="ECO:0000313" key="1">
    <source>
        <dbReference type="EMBL" id="CAG8627858.1"/>
    </source>
</evidence>
<proteinExistence type="predicted"/>
<evidence type="ECO:0000313" key="2">
    <source>
        <dbReference type="Proteomes" id="UP000789525"/>
    </source>
</evidence>
<feature type="non-terminal residue" evidence="1">
    <location>
        <position position="1"/>
    </location>
</feature>
<dbReference type="EMBL" id="CAJVPT010017644">
    <property type="protein sequence ID" value="CAG8627858.1"/>
    <property type="molecule type" value="Genomic_DNA"/>
</dbReference>
<accession>A0ACA9N4K2</accession>
<reference evidence="1" key="1">
    <citation type="submission" date="2021-06" db="EMBL/GenBank/DDBJ databases">
        <authorList>
            <person name="Kallberg Y."/>
            <person name="Tangrot J."/>
            <person name="Rosling A."/>
        </authorList>
    </citation>
    <scope>NUCLEOTIDE SEQUENCE</scope>
    <source>
        <strain evidence="1">CL356</strain>
    </source>
</reference>
<protein>
    <submittedName>
        <fullName evidence="1">12202_t:CDS:1</fullName>
    </submittedName>
</protein>